<dbReference type="GeneID" id="89687735"/>
<gene>
    <name evidence="1" type="ORF">KIF53_02875</name>
</gene>
<protein>
    <submittedName>
        <fullName evidence="1">Sulfotransferase family 2 domain-containing protein</fullName>
    </submittedName>
</protein>
<organism evidence="1 2">
    <name type="scientific">Chromobacterium subtsugae</name>
    <dbReference type="NCBI Taxonomy" id="251747"/>
    <lineage>
        <taxon>Bacteria</taxon>
        <taxon>Pseudomonadati</taxon>
        <taxon>Pseudomonadota</taxon>
        <taxon>Betaproteobacteria</taxon>
        <taxon>Neisseriales</taxon>
        <taxon>Chromobacteriaceae</taxon>
        <taxon>Chromobacterium</taxon>
    </lineage>
</organism>
<evidence type="ECO:0000313" key="1">
    <source>
        <dbReference type="EMBL" id="MBW8286575.1"/>
    </source>
</evidence>
<accession>A0ABS7F913</accession>
<dbReference type="PANTHER" id="PTHR32301:SF6">
    <property type="entry name" value="GOLVESIN-RELATED"/>
    <property type="match status" value="1"/>
</dbReference>
<name>A0ABS7F913_9NEIS</name>
<comment type="caution">
    <text evidence="1">The sequence shown here is derived from an EMBL/GenBank/DDBJ whole genome shotgun (WGS) entry which is preliminary data.</text>
</comment>
<dbReference type="EMBL" id="JAHDTB010000001">
    <property type="protein sequence ID" value="MBW8286575.1"/>
    <property type="molecule type" value="Genomic_DNA"/>
</dbReference>
<dbReference type="Gene3D" id="3.40.50.300">
    <property type="entry name" value="P-loop containing nucleotide triphosphate hydrolases"/>
    <property type="match status" value="1"/>
</dbReference>
<reference evidence="1 2" key="1">
    <citation type="submission" date="2021-05" db="EMBL/GenBank/DDBJ databases">
        <title>Draft Whole Genome Sequencing Of Biosensor Chromobacterium violaceum Strain CV026 Reveals A Regulatory RNA In Chromobacterium violaceum Phenotype Regulatory Network.</title>
        <authorList>
            <person name="Hong K.W."/>
            <person name="Chan K.G."/>
            <person name="Chang C.-Y."/>
        </authorList>
    </citation>
    <scope>NUCLEOTIDE SEQUENCE [LARGE SCALE GENOMIC DNA]</scope>
    <source>
        <strain evidence="1 2">ATCC 31532</strain>
    </source>
</reference>
<evidence type="ECO:0000313" key="2">
    <source>
        <dbReference type="Proteomes" id="UP000711178"/>
    </source>
</evidence>
<dbReference type="Proteomes" id="UP000711178">
    <property type="component" value="Unassembled WGS sequence"/>
</dbReference>
<dbReference type="InterPro" id="IPR053259">
    <property type="entry name" value="Golvesin-related_Golgi"/>
</dbReference>
<dbReference type="InterPro" id="IPR027417">
    <property type="entry name" value="P-loop_NTPase"/>
</dbReference>
<dbReference type="RefSeq" id="WP_043579458.1">
    <property type="nucleotide sequence ID" value="NZ_CP142381.1"/>
</dbReference>
<dbReference type="PANTHER" id="PTHR32301">
    <property type="entry name" value="COUNTIN RECEPTOR CNR3-RELATED"/>
    <property type="match status" value="1"/>
</dbReference>
<dbReference type="SUPFAM" id="SSF52540">
    <property type="entry name" value="P-loop containing nucleoside triphosphate hydrolases"/>
    <property type="match status" value="1"/>
</dbReference>
<keyword evidence="2" id="KW-1185">Reference proteome</keyword>
<proteinExistence type="predicted"/>
<sequence length="260" mass="29404">MAAELPKLAFVHIPRTAGTAFGHALDQLYQGRRTAKFYADEEVKVANGKIEAFCRLDGADKQGFDLLRGHFVHGFDPALRGFDYVALLREPVRRLISYYFYALKDKRNYLHSYLLKRRLGLEPFLLSDASIDLDNYQVRAISGAQFASVREPVSQRHCDEAKRKLAEEFAAFGLTERFDESMVRFARKFGWNLPAPGKMNAGSYGPELELSAACRERVLEKNRFDVELYQFACRLFEAGGAAAEQAGIPIAQERTEDGYA</sequence>